<comment type="caution">
    <text evidence="2">The sequence shown here is derived from an EMBL/GenBank/DDBJ whole genome shotgun (WGS) entry which is preliminary data.</text>
</comment>
<evidence type="ECO:0000313" key="3">
    <source>
        <dbReference type="Proteomes" id="UP000319335"/>
    </source>
</evidence>
<feature type="transmembrane region" description="Helical" evidence="1">
    <location>
        <begin position="7"/>
        <end position="27"/>
    </location>
</feature>
<evidence type="ECO:0000313" key="2">
    <source>
        <dbReference type="EMBL" id="TQD25869.1"/>
    </source>
</evidence>
<keyword evidence="1" id="KW-0812">Transmembrane</keyword>
<keyword evidence="1" id="KW-0472">Membrane</keyword>
<dbReference type="RefSeq" id="WP_154809500.1">
    <property type="nucleotide sequence ID" value="NZ_VIAQ01000013.1"/>
</dbReference>
<dbReference type="AlphaFoldDB" id="A0A7Z8KNS9"/>
<dbReference type="EMBL" id="VIAQ01000013">
    <property type="protein sequence ID" value="TQD25869.1"/>
    <property type="molecule type" value="Genomic_DNA"/>
</dbReference>
<keyword evidence="3" id="KW-1185">Reference proteome</keyword>
<sequence length="135" mass="15375">MKTAYKIVGGLLISFFILYVILPFFIVGTPTPFYQIKNTDTVGHKVTVEIFNPQNQLVHKNEYYIGPEETFNKPKPLILVAKTYFFDEESGCHVKSTLDHNSSVSLTIDYNPWNQPFISISENGFAMKELSVCSE</sequence>
<name>A0A7Z8KNS9_9EURY</name>
<reference evidence="2 3" key="1">
    <citation type="submission" date="2019-06" db="EMBL/GenBank/DDBJ databases">
        <title>Draft genome sequence of Methanolobus vulcani B1d.</title>
        <authorList>
            <person name="Creighbaum A.J."/>
            <person name="Ticak T."/>
            <person name="Hariraju D."/>
            <person name="Arivett B.A."/>
            <person name="Ferguson D.J.Jr."/>
        </authorList>
    </citation>
    <scope>NUCLEOTIDE SEQUENCE [LARGE SCALE GENOMIC DNA]</scope>
    <source>
        <strain evidence="2 3">B1d</strain>
    </source>
</reference>
<dbReference type="OrthoDB" id="129714at2157"/>
<dbReference type="Proteomes" id="UP000319335">
    <property type="component" value="Unassembled WGS sequence"/>
</dbReference>
<keyword evidence="1" id="KW-1133">Transmembrane helix</keyword>
<gene>
    <name evidence="2" type="ORF">FKV42_06765</name>
</gene>
<protein>
    <submittedName>
        <fullName evidence="2">Uncharacterized protein</fullName>
    </submittedName>
</protein>
<accession>A0A7Z8KNS9</accession>
<proteinExistence type="predicted"/>
<organism evidence="2 3">
    <name type="scientific">Methanolobus vulcani</name>
    <dbReference type="NCBI Taxonomy" id="38026"/>
    <lineage>
        <taxon>Archaea</taxon>
        <taxon>Methanobacteriati</taxon>
        <taxon>Methanobacteriota</taxon>
        <taxon>Stenosarchaea group</taxon>
        <taxon>Methanomicrobia</taxon>
        <taxon>Methanosarcinales</taxon>
        <taxon>Methanosarcinaceae</taxon>
        <taxon>Methanolobus</taxon>
    </lineage>
</organism>
<evidence type="ECO:0000256" key="1">
    <source>
        <dbReference type="SAM" id="Phobius"/>
    </source>
</evidence>